<dbReference type="InterPro" id="IPR003329">
    <property type="entry name" value="Cytidylyl_trans"/>
</dbReference>
<dbReference type="InterPro" id="IPR050793">
    <property type="entry name" value="CMP-NeuNAc_synthase"/>
</dbReference>
<name>A0A0B0HC00_SOVGS</name>
<evidence type="ECO:0000313" key="1">
    <source>
        <dbReference type="EMBL" id="KHF25374.1"/>
    </source>
</evidence>
<dbReference type="Pfam" id="PF02348">
    <property type="entry name" value="CTP_transf_3"/>
    <property type="match status" value="1"/>
</dbReference>
<dbReference type="EC" id="2.7.7.43" evidence="1"/>
<dbReference type="InterPro" id="IPR029044">
    <property type="entry name" value="Nucleotide-diphossugar_trans"/>
</dbReference>
<dbReference type="eggNOG" id="COG1083">
    <property type="taxonomic scope" value="Bacteria"/>
</dbReference>
<dbReference type="PANTHER" id="PTHR21485">
    <property type="entry name" value="HAD SUPERFAMILY MEMBERS CMAS AND KDSC"/>
    <property type="match status" value="1"/>
</dbReference>
<protein>
    <submittedName>
        <fullName evidence="1">CMP-N-acetylneuraminic acid synthetase</fullName>
        <ecNumber evidence="1">2.7.7.43</ecNumber>
    </submittedName>
</protein>
<keyword evidence="1" id="KW-0808">Transferase</keyword>
<reference evidence="1 2" key="1">
    <citation type="journal article" date="2014" name="BMC Genomics">
        <title>The genome of the intracellular bacterium of the coastal bivalve, Solemya velum: a blueprint for thriving in and out of symbiosis.</title>
        <authorList>
            <person name="Dmytrenko O."/>
            <person name="Russell S.L."/>
            <person name="Loo W.T."/>
            <person name="Fontanez K.M."/>
            <person name="Liao L."/>
            <person name="Roeselers G."/>
            <person name="Sharma R."/>
            <person name="Stewart F.J."/>
            <person name="Newton I.L."/>
            <person name="Woyke T."/>
            <person name="Wu D."/>
            <person name="Lang J.M."/>
            <person name="Eisen J.A."/>
            <person name="Cavanaugh C.M."/>
        </authorList>
    </citation>
    <scope>NUCLEOTIDE SEQUENCE [LARGE SCALE GENOMIC DNA]</scope>
    <source>
        <strain evidence="1 2">WH</strain>
    </source>
</reference>
<dbReference type="Proteomes" id="UP000030856">
    <property type="component" value="Unassembled WGS sequence"/>
</dbReference>
<gene>
    <name evidence="1" type="ORF">JV46_06900</name>
</gene>
<keyword evidence="1" id="KW-0548">Nucleotidyltransferase</keyword>
<comment type="caution">
    <text evidence="1">The sequence shown here is derived from an EMBL/GenBank/DDBJ whole genome shotgun (WGS) entry which is preliminary data.</text>
</comment>
<accession>A0A0B0HC00</accession>
<dbReference type="GO" id="GO:0008781">
    <property type="term" value="F:N-acylneuraminate cytidylyltransferase activity"/>
    <property type="evidence" value="ECO:0007669"/>
    <property type="project" value="UniProtKB-EC"/>
</dbReference>
<keyword evidence="2" id="KW-1185">Reference proteome</keyword>
<dbReference type="Gene3D" id="3.90.550.10">
    <property type="entry name" value="Spore Coat Polysaccharide Biosynthesis Protein SpsA, Chain A"/>
    <property type="match status" value="1"/>
</dbReference>
<organism evidence="1 2">
    <name type="scientific">Solemya velum gill symbiont</name>
    <dbReference type="NCBI Taxonomy" id="2340"/>
    <lineage>
        <taxon>Bacteria</taxon>
        <taxon>Pseudomonadati</taxon>
        <taxon>Pseudomonadota</taxon>
        <taxon>Gammaproteobacteria</taxon>
        <taxon>sulfur-oxidizing symbionts</taxon>
    </lineage>
</organism>
<dbReference type="STRING" id="2340.JV46_06900"/>
<dbReference type="SUPFAM" id="SSF53448">
    <property type="entry name" value="Nucleotide-diphospho-sugar transferases"/>
    <property type="match status" value="1"/>
</dbReference>
<evidence type="ECO:0000313" key="2">
    <source>
        <dbReference type="Proteomes" id="UP000030856"/>
    </source>
</evidence>
<dbReference type="AlphaFoldDB" id="A0A0B0HC00"/>
<proteinExistence type="predicted"/>
<dbReference type="OrthoDB" id="9805604at2"/>
<dbReference type="PANTHER" id="PTHR21485:SF6">
    <property type="entry name" value="N-ACYLNEURAMINATE CYTIDYLYLTRANSFERASE-RELATED"/>
    <property type="match status" value="1"/>
</dbReference>
<sequence>MPKVAIDGNNVLLVVPARGGSKSIPHKNLKKVGGYSLVARAAMVAASLDWVDSAIVSTEDNEIAEEAKRYHLDVPFLRPLELAGDSSTSVDMWKHAWLASEAEYNMTFDISVLLEPTSPLRTSQDVTNTVRLLLDGEYQAAATVSKTPAHFTPEKTLTINTDGAINLYINDGSDYSLRQKIPSYYHRNGICYASRRESLIKRGNIIENHCAALIIDRPVVNIDEPYELELANWLESRPIVS</sequence>
<dbReference type="CDD" id="cd02513">
    <property type="entry name" value="CMP-NeuAc_Synthase"/>
    <property type="match status" value="1"/>
</dbReference>
<dbReference type="PATRIC" id="fig|2340.3.peg.1993"/>
<dbReference type="EMBL" id="JRAA01000002">
    <property type="protein sequence ID" value="KHF25374.1"/>
    <property type="molecule type" value="Genomic_DNA"/>
</dbReference>